<sequence>MCRKTEFNHHLKDRALRGHVFKAIFVEDEELCRLNCYLENNCISYNFVKNKNFCELSDSDHRQHPEDLQLMNGFIYGASKANKCSKAQCPPHSYCQNGFGEKGFRCQCHFGFTGKACNQNERSILLPRPNTTQMGGPWGGCDNDFTYKLDRFNDVSPEIIFNTTSDPLQVSLNQQFWIWFGQDFADCSEGNNRGESCVDFLFHLSDMCRKLEFEQHSRGQALKDHVFKTIFVVDEEMCRLNCYLESKCISYNFDLRLVDNKHRCELSDSDHRLHPEDLQPENNFIYCTSKENQCSKNPCPLNNNCQNGFGDKGYRCQCHTGYTGEACDQFVWVKLNTIDACFQTKNEKYGVFSIPQAGVIGAFKLVHLSGTLVCFDGSPTSYWGCQSSNYGSKTLMTFISHSDQKNILLPRPSLTQMGGPYCYDHRAYTYKLDGFNDVSPEIIFNTSSDPLQVTLDQQFWIWYGQDMADCSEHNNGGESCVDVFGWYI</sequence>
<evidence type="ECO:0000256" key="3">
    <source>
        <dbReference type="ARBA" id="ARBA00022737"/>
    </source>
</evidence>
<dbReference type="InterPro" id="IPR003609">
    <property type="entry name" value="Pan_app"/>
</dbReference>
<protein>
    <submittedName>
        <fullName evidence="8">Uncharacterized protein</fullName>
    </submittedName>
</protein>
<dbReference type="SMART" id="SM00181">
    <property type="entry name" value="EGF"/>
    <property type="match status" value="2"/>
</dbReference>
<evidence type="ECO:0000313" key="9">
    <source>
        <dbReference type="Proteomes" id="UP001159427"/>
    </source>
</evidence>
<gene>
    <name evidence="8" type="ORF">PEVE_00041995</name>
</gene>
<evidence type="ECO:0000256" key="5">
    <source>
        <dbReference type="PROSITE-ProRule" id="PRU00076"/>
    </source>
</evidence>
<comment type="caution">
    <text evidence="5">Lacks conserved residue(s) required for the propagation of feature annotation.</text>
</comment>
<feature type="disulfide bond" evidence="5">
    <location>
        <begin position="318"/>
        <end position="327"/>
    </location>
</feature>
<feature type="domain" description="Apple" evidence="7">
    <location>
        <begin position="2"/>
        <end position="81"/>
    </location>
</feature>
<keyword evidence="4 5" id="KW-1015">Disulfide bond</keyword>
<feature type="domain" description="Apple" evidence="7">
    <location>
        <begin position="208"/>
        <end position="294"/>
    </location>
</feature>
<dbReference type="SMART" id="SM00473">
    <property type="entry name" value="PAN_AP"/>
    <property type="match status" value="2"/>
</dbReference>
<evidence type="ECO:0000313" key="8">
    <source>
        <dbReference type="EMBL" id="CAH3018213.1"/>
    </source>
</evidence>
<keyword evidence="9" id="KW-1185">Reference proteome</keyword>
<dbReference type="SMART" id="SM00179">
    <property type="entry name" value="EGF_CA"/>
    <property type="match status" value="2"/>
</dbReference>
<dbReference type="PANTHER" id="PTHR24050">
    <property type="entry name" value="PA14 DOMAIN-CONTAINING PROTEIN"/>
    <property type="match status" value="1"/>
</dbReference>
<dbReference type="Proteomes" id="UP001159427">
    <property type="component" value="Unassembled WGS sequence"/>
</dbReference>
<evidence type="ECO:0000256" key="4">
    <source>
        <dbReference type="ARBA" id="ARBA00023157"/>
    </source>
</evidence>
<dbReference type="InterPro" id="IPR001881">
    <property type="entry name" value="EGF-like_Ca-bd_dom"/>
</dbReference>
<keyword evidence="3" id="KW-0677">Repeat</keyword>
<keyword evidence="2" id="KW-0732">Signal</keyword>
<dbReference type="PANTHER" id="PTHR24050:SF28">
    <property type="entry name" value="UROMODULIN-LIKE"/>
    <property type="match status" value="1"/>
</dbReference>
<evidence type="ECO:0000256" key="2">
    <source>
        <dbReference type="ARBA" id="ARBA00022729"/>
    </source>
</evidence>
<accession>A0ABN8LM26</accession>
<reference evidence="8 9" key="1">
    <citation type="submission" date="2022-05" db="EMBL/GenBank/DDBJ databases">
        <authorList>
            <consortium name="Genoscope - CEA"/>
            <person name="William W."/>
        </authorList>
    </citation>
    <scope>NUCLEOTIDE SEQUENCE [LARGE SCALE GENOMIC DNA]</scope>
</reference>
<dbReference type="PROSITE" id="PS50026">
    <property type="entry name" value="EGF_3"/>
    <property type="match status" value="2"/>
</dbReference>
<dbReference type="PROSITE" id="PS50948">
    <property type="entry name" value="PAN"/>
    <property type="match status" value="2"/>
</dbReference>
<dbReference type="CDD" id="cd00054">
    <property type="entry name" value="EGF_CA"/>
    <property type="match status" value="2"/>
</dbReference>
<feature type="domain" description="EGF-like" evidence="6">
    <location>
        <begin position="290"/>
        <end position="328"/>
    </location>
</feature>
<feature type="domain" description="EGF-like" evidence="6">
    <location>
        <begin position="80"/>
        <end position="118"/>
    </location>
</feature>
<dbReference type="Pfam" id="PF00024">
    <property type="entry name" value="PAN_1"/>
    <property type="match status" value="2"/>
</dbReference>
<dbReference type="EMBL" id="CALNXI010000081">
    <property type="protein sequence ID" value="CAH3018213.1"/>
    <property type="molecule type" value="Genomic_DNA"/>
</dbReference>
<feature type="disulfide bond" evidence="5">
    <location>
        <begin position="299"/>
        <end position="316"/>
    </location>
</feature>
<dbReference type="InterPro" id="IPR052235">
    <property type="entry name" value="Nephronectin_domain"/>
</dbReference>
<dbReference type="InterPro" id="IPR000742">
    <property type="entry name" value="EGF"/>
</dbReference>
<organism evidence="8 9">
    <name type="scientific">Porites evermanni</name>
    <dbReference type="NCBI Taxonomy" id="104178"/>
    <lineage>
        <taxon>Eukaryota</taxon>
        <taxon>Metazoa</taxon>
        <taxon>Cnidaria</taxon>
        <taxon>Anthozoa</taxon>
        <taxon>Hexacorallia</taxon>
        <taxon>Scleractinia</taxon>
        <taxon>Fungiina</taxon>
        <taxon>Poritidae</taxon>
        <taxon>Porites</taxon>
    </lineage>
</organism>
<proteinExistence type="predicted"/>
<feature type="disulfide bond" evidence="5">
    <location>
        <begin position="89"/>
        <end position="106"/>
    </location>
</feature>
<comment type="caution">
    <text evidence="8">The sequence shown here is derived from an EMBL/GenBank/DDBJ whole genome shotgun (WGS) entry which is preliminary data.</text>
</comment>
<dbReference type="SUPFAM" id="SSF57196">
    <property type="entry name" value="EGF/Laminin"/>
    <property type="match status" value="2"/>
</dbReference>
<dbReference type="PROSITE" id="PS01186">
    <property type="entry name" value="EGF_2"/>
    <property type="match status" value="2"/>
</dbReference>
<dbReference type="PROSITE" id="PS00022">
    <property type="entry name" value="EGF_1"/>
    <property type="match status" value="2"/>
</dbReference>
<keyword evidence="1 5" id="KW-0245">EGF-like domain</keyword>
<feature type="disulfide bond" evidence="5">
    <location>
        <begin position="108"/>
        <end position="117"/>
    </location>
</feature>
<evidence type="ECO:0000256" key="1">
    <source>
        <dbReference type="ARBA" id="ARBA00022536"/>
    </source>
</evidence>
<evidence type="ECO:0000259" key="7">
    <source>
        <dbReference type="PROSITE" id="PS50948"/>
    </source>
</evidence>
<dbReference type="Gene3D" id="2.10.25.10">
    <property type="entry name" value="Laminin"/>
    <property type="match status" value="1"/>
</dbReference>
<evidence type="ECO:0000259" key="6">
    <source>
        <dbReference type="PROSITE" id="PS50026"/>
    </source>
</evidence>
<name>A0ABN8LM26_9CNID</name>